<sequence length="395" mass="44019">MSASPIVTSPVVETITEEPPSPTARRNTAPSFRSVEDPEAQQDTTRRRRPSGILRTNTNASTGSHSTTELKGLASRRSTLTSNDSTLLPCSPTLERAPTYRVDDEALHGYPKLASFLGGQEGYAIYRRFASLNARNLLYHQAKLVNLEHELHAMELGFAHEKDLHYNIHHIFGGEAGTSGSQLRRKYEEVSHALDKYNRLLLEQQKLHELPSPDSTFVDSIYNFITSDKGPKPDWLQHPENTIYAVWDDDRKPIQQDLVTLNPEFKSQDLFTKFFTTVGLDWWHRVYSRFKKPDGDFDEYVYQAKTLSRWMGAVVMIVASALPTSSIFALYFIQSAIWRLIFIMLFGGVFAAALVVFTEAKPIQVFAASVTLASVQVVFVGTALGNSGAGGGGNG</sequence>
<proteinExistence type="predicted"/>
<dbReference type="EMBL" id="JAVFHQ010000046">
    <property type="protein sequence ID" value="KAK4542023.1"/>
    <property type="molecule type" value="Genomic_DNA"/>
</dbReference>
<feature type="domain" description="DUF6594" evidence="3">
    <location>
        <begin position="110"/>
        <end position="377"/>
    </location>
</feature>
<protein>
    <recommendedName>
        <fullName evidence="3">DUF6594 domain-containing protein</fullName>
    </recommendedName>
</protein>
<keyword evidence="2" id="KW-0812">Transmembrane</keyword>
<keyword evidence="5" id="KW-1185">Reference proteome</keyword>
<evidence type="ECO:0000259" key="3">
    <source>
        <dbReference type="Pfam" id="PF20237"/>
    </source>
</evidence>
<feature type="compositionally biased region" description="Polar residues" evidence="1">
    <location>
        <begin position="76"/>
        <end position="88"/>
    </location>
</feature>
<keyword evidence="2" id="KW-1133">Transmembrane helix</keyword>
<evidence type="ECO:0000256" key="2">
    <source>
        <dbReference type="SAM" id="Phobius"/>
    </source>
</evidence>
<dbReference type="PANTHER" id="PTHR34502:SF5">
    <property type="entry name" value="DUF6594 DOMAIN-CONTAINING PROTEIN"/>
    <property type="match status" value="1"/>
</dbReference>
<evidence type="ECO:0000313" key="4">
    <source>
        <dbReference type="EMBL" id="KAK4542023.1"/>
    </source>
</evidence>
<comment type="caution">
    <text evidence="4">The sequence shown here is derived from an EMBL/GenBank/DDBJ whole genome shotgun (WGS) entry which is preliminary data.</text>
</comment>
<dbReference type="Proteomes" id="UP001324427">
    <property type="component" value="Unassembled WGS sequence"/>
</dbReference>
<dbReference type="Pfam" id="PF20237">
    <property type="entry name" value="DUF6594"/>
    <property type="match status" value="1"/>
</dbReference>
<evidence type="ECO:0000256" key="1">
    <source>
        <dbReference type="SAM" id="MobiDB-lite"/>
    </source>
</evidence>
<feature type="transmembrane region" description="Helical" evidence="2">
    <location>
        <begin position="310"/>
        <end position="333"/>
    </location>
</feature>
<organism evidence="4 5">
    <name type="scientific">Oleoguttula mirabilis</name>
    <dbReference type="NCBI Taxonomy" id="1507867"/>
    <lineage>
        <taxon>Eukaryota</taxon>
        <taxon>Fungi</taxon>
        <taxon>Dikarya</taxon>
        <taxon>Ascomycota</taxon>
        <taxon>Pezizomycotina</taxon>
        <taxon>Dothideomycetes</taxon>
        <taxon>Dothideomycetidae</taxon>
        <taxon>Mycosphaerellales</taxon>
        <taxon>Teratosphaeriaceae</taxon>
        <taxon>Oleoguttula</taxon>
    </lineage>
</organism>
<gene>
    <name evidence="4" type="ORF">LTR36_007223</name>
</gene>
<dbReference type="AlphaFoldDB" id="A0AAV9JAA7"/>
<accession>A0AAV9JAA7</accession>
<keyword evidence="2" id="KW-0472">Membrane</keyword>
<evidence type="ECO:0000313" key="5">
    <source>
        <dbReference type="Proteomes" id="UP001324427"/>
    </source>
</evidence>
<feature type="compositionally biased region" description="Polar residues" evidence="1">
    <location>
        <begin position="54"/>
        <end position="69"/>
    </location>
</feature>
<feature type="region of interest" description="Disordered" evidence="1">
    <location>
        <begin position="1"/>
        <end position="90"/>
    </location>
</feature>
<feature type="transmembrane region" description="Helical" evidence="2">
    <location>
        <begin position="363"/>
        <end position="384"/>
    </location>
</feature>
<feature type="transmembrane region" description="Helical" evidence="2">
    <location>
        <begin position="340"/>
        <end position="357"/>
    </location>
</feature>
<dbReference type="PANTHER" id="PTHR34502">
    <property type="entry name" value="DUF6594 DOMAIN-CONTAINING PROTEIN-RELATED"/>
    <property type="match status" value="1"/>
</dbReference>
<reference evidence="4 5" key="1">
    <citation type="submission" date="2021-11" db="EMBL/GenBank/DDBJ databases">
        <title>Black yeast isolated from Biological Soil Crust.</title>
        <authorList>
            <person name="Kurbessoian T."/>
        </authorList>
    </citation>
    <scope>NUCLEOTIDE SEQUENCE [LARGE SCALE GENOMIC DNA]</scope>
    <source>
        <strain evidence="4 5">CCFEE 5522</strain>
    </source>
</reference>
<name>A0AAV9JAA7_9PEZI</name>
<dbReference type="InterPro" id="IPR046529">
    <property type="entry name" value="DUF6594"/>
</dbReference>